<comment type="caution">
    <text evidence="4">The sequence shown here is derived from an EMBL/GenBank/DDBJ whole genome shotgun (WGS) entry which is preliminary data.</text>
</comment>
<evidence type="ECO:0000259" key="3">
    <source>
        <dbReference type="Pfam" id="PF25994"/>
    </source>
</evidence>
<name>A0A6P0DNY8_RHILE</name>
<organism evidence="4 5">
    <name type="scientific">Rhizobium leguminosarum</name>
    <dbReference type="NCBI Taxonomy" id="384"/>
    <lineage>
        <taxon>Bacteria</taxon>
        <taxon>Pseudomonadati</taxon>
        <taxon>Pseudomonadota</taxon>
        <taxon>Alphaproteobacteria</taxon>
        <taxon>Hyphomicrobiales</taxon>
        <taxon>Rhizobiaceae</taxon>
        <taxon>Rhizobium/Agrobacterium group</taxon>
        <taxon>Rhizobium</taxon>
    </lineage>
</organism>
<reference evidence="4 5" key="1">
    <citation type="submission" date="2020-01" db="EMBL/GenBank/DDBJ databases">
        <title>Rhizobium genotypes associated with high levels of biological nitrogen fixation by grain legumes in a temperate-maritime cropping system.</title>
        <authorList>
            <person name="Maluk M."/>
            <person name="Francesc Ferrando Molina F."/>
            <person name="Lopez Del Egido L."/>
            <person name="Lafos M."/>
            <person name="Langarica-Fuentes A."/>
            <person name="Gebre Yohannes G."/>
            <person name="Young M.W."/>
            <person name="Martin P."/>
            <person name="Gantlett R."/>
            <person name="Kenicer G."/>
            <person name="Hawes C."/>
            <person name="Begg G.S."/>
            <person name="Quilliam R.S."/>
            <person name="Squire G.R."/>
            <person name="Poole P.S."/>
            <person name="Young P.W."/>
            <person name="Iannetta P.M."/>
            <person name="James E.K."/>
        </authorList>
    </citation>
    <scope>NUCLEOTIDE SEQUENCE [LARGE SCALE GENOMIC DNA]</scope>
    <source>
        <strain evidence="4 5">JHI944</strain>
    </source>
</reference>
<feature type="domain" description="AprE-like long alpha-helical hairpin" evidence="3">
    <location>
        <begin position="3"/>
        <end position="73"/>
    </location>
</feature>
<protein>
    <recommendedName>
        <fullName evidence="3">AprE-like long alpha-helical hairpin domain-containing protein</fullName>
    </recommendedName>
</protein>
<dbReference type="InterPro" id="IPR058781">
    <property type="entry name" value="HH_AprE-like"/>
</dbReference>
<dbReference type="AlphaFoldDB" id="A0A6P0DNY8"/>
<proteinExistence type="predicted"/>
<dbReference type="EMBL" id="WXXP01000016">
    <property type="protein sequence ID" value="NEK53732.1"/>
    <property type="molecule type" value="Genomic_DNA"/>
</dbReference>
<feature type="region of interest" description="Disordered" evidence="2">
    <location>
        <begin position="75"/>
        <end position="109"/>
    </location>
</feature>
<dbReference type="Pfam" id="PF25994">
    <property type="entry name" value="HH_AprE"/>
    <property type="match status" value="1"/>
</dbReference>
<gene>
    <name evidence="4" type="ORF">GUK36_30505</name>
</gene>
<feature type="compositionally biased region" description="Basic residues" evidence="2">
    <location>
        <begin position="84"/>
        <end position="93"/>
    </location>
</feature>
<feature type="coiled-coil region" evidence="1">
    <location>
        <begin position="15"/>
        <end position="42"/>
    </location>
</feature>
<dbReference type="RefSeq" id="WP_018517229.1">
    <property type="nucleotide sequence ID" value="NZ_CP121636.1"/>
</dbReference>
<evidence type="ECO:0000313" key="5">
    <source>
        <dbReference type="Proteomes" id="UP000471409"/>
    </source>
</evidence>
<sequence length="109" mass="12518">MARFRSEQTILKWRLEQLDQTLSGLREQEAAVQKQAEVVKDELQGKQSPVERGLINRSDYTELLGIDADLLGQALPSPLNRQQPARKSRKPRSRWNACEPNARKKPLQN</sequence>
<dbReference type="Proteomes" id="UP000471409">
    <property type="component" value="Unassembled WGS sequence"/>
</dbReference>
<dbReference type="GeneID" id="61429164"/>
<keyword evidence="1" id="KW-0175">Coiled coil</keyword>
<evidence type="ECO:0000256" key="2">
    <source>
        <dbReference type="SAM" id="MobiDB-lite"/>
    </source>
</evidence>
<evidence type="ECO:0000313" key="4">
    <source>
        <dbReference type="EMBL" id="NEK53732.1"/>
    </source>
</evidence>
<evidence type="ECO:0000256" key="1">
    <source>
        <dbReference type="SAM" id="Coils"/>
    </source>
</evidence>
<accession>A0A6P0DNY8</accession>